<dbReference type="GO" id="GO:0005524">
    <property type="term" value="F:ATP binding"/>
    <property type="evidence" value="ECO:0007669"/>
    <property type="project" value="UniProtKB-KW"/>
</dbReference>
<feature type="repeat" description="ANK" evidence="6">
    <location>
        <begin position="66"/>
        <end position="98"/>
    </location>
</feature>
<keyword evidence="5" id="KW-0067">ATP-binding</keyword>
<dbReference type="Gene3D" id="1.10.510.10">
    <property type="entry name" value="Transferase(Phosphotransferase) domain 1"/>
    <property type="match status" value="1"/>
</dbReference>
<dbReference type="Pfam" id="PF00023">
    <property type="entry name" value="Ank"/>
    <property type="match status" value="1"/>
</dbReference>
<dbReference type="InterPro" id="IPR002110">
    <property type="entry name" value="Ankyrin_rpt"/>
</dbReference>
<name>A0A9Q0LQG7_ANAIG</name>
<dbReference type="Pfam" id="PF07714">
    <property type="entry name" value="PK_Tyr_Ser-Thr"/>
    <property type="match status" value="1"/>
</dbReference>
<dbReference type="SUPFAM" id="SSF48403">
    <property type="entry name" value="Ankyrin repeat"/>
    <property type="match status" value="1"/>
</dbReference>
<evidence type="ECO:0000259" key="7">
    <source>
        <dbReference type="PROSITE" id="PS50011"/>
    </source>
</evidence>
<accession>A0A9Q0LQG7</accession>
<dbReference type="PROSITE" id="PS50011">
    <property type="entry name" value="PROTEIN_KINASE_DOM"/>
    <property type="match status" value="1"/>
</dbReference>
<dbReference type="CDD" id="cd13999">
    <property type="entry name" value="STKc_MAP3K-like"/>
    <property type="match status" value="1"/>
</dbReference>
<protein>
    <submittedName>
        <fullName evidence="8">Serine/threonine-protein kinase sty8-like</fullName>
    </submittedName>
</protein>
<evidence type="ECO:0000256" key="6">
    <source>
        <dbReference type="PROSITE-ProRule" id="PRU00023"/>
    </source>
</evidence>
<dbReference type="Proteomes" id="UP001149090">
    <property type="component" value="Unassembled WGS sequence"/>
</dbReference>
<evidence type="ECO:0000256" key="4">
    <source>
        <dbReference type="ARBA" id="ARBA00022777"/>
    </source>
</evidence>
<organism evidence="8 9">
    <name type="scientific">Anaeramoeba ignava</name>
    <name type="common">Anaerobic marine amoeba</name>
    <dbReference type="NCBI Taxonomy" id="1746090"/>
    <lineage>
        <taxon>Eukaryota</taxon>
        <taxon>Metamonada</taxon>
        <taxon>Anaeramoebidae</taxon>
        <taxon>Anaeramoeba</taxon>
    </lineage>
</organism>
<dbReference type="InterPro" id="IPR051681">
    <property type="entry name" value="Ser/Thr_Kinases-Pseudokinases"/>
</dbReference>
<dbReference type="InterPro" id="IPR011009">
    <property type="entry name" value="Kinase-like_dom_sf"/>
</dbReference>
<keyword evidence="4 8" id="KW-0418">Kinase</keyword>
<dbReference type="InterPro" id="IPR001245">
    <property type="entry name" value="Ser-Thr/Tyr_kinase_cat_dom"/>
</dbReference>
<dbReference type="InterPro" id="IPR036770">
    <property type="entry name" value="Ankyrin_rpt-contain_sf"/>
</dbReference>
<dbReference type="InterPro" id="IPR008271">
    <property type="entry name" value="Ser/Thr_kinase_AS"/>
</dbReference>
<dbReference type="GO" id="GO:0004674">
    <property type="term" value="F:protein serine/threonine kinase activity"/>
    <property type="evidence" value="ECO:0007669"/>
    <property type="project" value="TreeGrafter"/>
</dbReference>
<dbReference type="EMBL" id="JAPDFW010000059">
    <property type="protein sequence ID" value="KAJ5076861.1"/>
    <property type="molecule type" value="Genomic_DNA"/>
</dbReference>
<keyword evidence="2" id="KW-0808">Transferase</keyword>
<sequence length="465" mass="53290">MDPITEAIWNDDLKEIQKLISSGEDINKRSEFSGQTPIHLALQENKKEIAIYLVENGANLNIIDNNGLTPLMIAVDIRSRDMVELLLGYGANVDAIDEYGETCLHKAIDQNSKIAHLLLSYGANPFFKDNDNAIPLNYATNKGVASFLERYSNKFRDYSPALFFDFVNEYKNIAMEIGNEFVIDINKLKEINPIKKGAFGDVWKGTYNGNIVAIKKFMKEMRGSSLEMFYREVALLVKCKHQNIVETIGYHLLDKADPIKSLYPTCIVLEYVPRGSLSERLKKLKAKKLRLKKDTIISYAIDIAEGMKYLHNMGVIHRDLKSGNILITKENHLKIIDFGLARYKAGATDITTEMSINIGTFNWMAPEILRGESDYTSKVDVYSYGLVLWEMVFRDIPYKKLLMDVGREEFRSKVGFDKPTLKLPKKKYLPDEMIDLLARCWDYNPNNRPEFSEICETLKEIKNKK</sequence>
<keyword evidence="9" id="KW-1185">Reference proteome</keyword>
<dbReference type="InterPro" id="IPR000719">
    <property type="entry name" value="Prot_kinase_dom"/>
</dbReference>
<dbReference type="SUPFAM" id="SSF56112">
    <property type="entry name" value="Protein kinase-like (PK-like)"/>
    <property type="match status" value="1"/>
</dbReference>
<dbReference type="Gene3D" id="1.25.40.20">
    <property type="entry name" value="Ankyrin repeat-containing domain"/>
    <property type="match status" value="1"/>
</dbReference>
<comment type="similarity">
    <text evidence="1">Belongs to the protein kinase superfamily. TKL Ser/Thr protein kinase family.</text>
</comment>
<evidence type="ECO:0000256" key="1">
    <source>
        <dbReference type="ARBA" id="ARBA00005843"/>
    </source>
</evidence>
<dbReference type="AlphaFoldDB" id="A0A9Q0LQG7"/>
<gene>
    <name evidence="8" type="ORF">M0811_00179</name>
</gene>
<dbReference type="OrthoDB" id="4062651at2759"/>
<dbReference type="PIRSF" id="PIRSF000654">
    <property type="entry name" value="Integrin-linked_kinase"/>
    <property type="match status" value="1"/>
</dbReference>
<dbReference type="PRINTS" id="PR01415">
    <property type="entry name" value="ANKYRIN"/>
</dbReference>
<comment type="caution">
    <text evidence="8">The sequence shown here is derived from an EMBL/GenBank/DDBJ whole genome shotgun (WGS) entry which is preliminary data.</text>
</comment>
<evidence type="ECO:0000313" key="9">
    <source>
        <dbReference type="Proteomes" id="UP001149090"/>
    </source>
</evidence>
<reference evidence="8" key="1">
    <citation type="submission" date="2022-10" db="EMBL/GenBank/DDBJ databases">
        <title>Novel sulphate-reducing endosymbionts in the free-living metamonad Anaeramoeba.</title>
        <authorList>
            <person name="Jerlstrom-Hultqvist J."/>
            <person name="Cepicka I."/>
            <person name="Gallot-Lavallee L."/>
            <person name="Salas-Leiva D."/>
            <person name="Curtis B.A."/>
            <person name="Zahonova K."/>
            <person name="Pipaliya S."/>
            <person name="Dacks J."/>
            <person name="Roger A.J."/>
        </authorList>
    </citation>
    <scope>NUCLEOTIDE SEQUENCE</scope>
    <source>
        <strain evidence="8">BMAN</strain>
    </source>
</reference>
<dbReference type="PRINTS" id="PR00109">
    <property type="entry name" value="TYRKINASE"/>
</dbReference>
<feature type="repeat" description="ANK" evidence="6">
    <location>
        <begin position="33"/>
        <end position="65"/>
    </location>
</feature>
<keyword evidence="3" id="KW-0547">Nucleotide-binding</keyword>
<evidence type="ECO:0000313" key="8">
    <source>
        <dbReference type="EMBL" id="KAJ5076861.1"/>
    </source>
</evidence>
<dbReference type="PANTHER" id="PTHR44329:SF288">
    <property type="entry name" value="MITOGEN-ACTIVATED PROTEIN KINASE KINASE KINASE 20"/>
    <property type="match status" value="1"/>
</dbReference>
<evidence type="ECO:0000256" key="3">
    <source>
        <dbReference type="ARBA" id="ARBA00022741"/>
    </source>
</evidence>
<dbReference type="PROSITE" id="PS50297">
    <property type="entry name" value="ANK_REP_REGION"/>
    <property type="match status" value="2"/>
</dbReference>
<evidence type="ECO:0000256" key="5">
    <source>
        <dbReference type="ARBA" id="ARBA00022840"/>
    </source>
</evidence>
<dbReference type="SMART" id="SM00248">
    <property type="entry name" value="ANK"/>
    <property type="match status" value="4"/>
</dbReference>
<keyword evidence="6" id="KW-0040">ANK repeat</keyword>
<evidence type="ECO:0000256" key="2">
    <source>
        <dbReference type="ARBA" id="ARBA00022679"/>
    </source>
</evidence>
<dbReference type="Pfam" id="PF12796">
    <property type="entry name" value="Ank_2"/>
    <property type="match status" value="1"/>
</dbReference>
<proteinExistence type="inferred from homology"/>
<dbReference type="PANTHER" id="PTHR44329">
    <property type="entry name" value="SERINE/THREONINE-PROTEIN KINASE TNNI3K-RELATED"/>
    <property type="match status" value="1"/>
</dbReference>
<dbReference type="PROSITE" id="PS00108">
    <property type="entry name" value="PROTEIN_KINASE_ST"/>
    <property type="match status" value="1"/>
</dbReference>
<dbReference type="PROSITE" id="PS50088">
    <property type="entry name" value="ANK_REPEAT"/>
    <property type="match status" value="2"/>
</dbReference>
<dbReference type="OMA" id="PKPLICH"/>
<feature type="domain" description="Protein kinase" evidence="7">
    <location>
        <begin position="188"/>
        <end position="461"/>
    </location>
</feature>
<dbReference type="SMART" id="SM00220">
    <property type="entry name" value="S_TKc"/>
    <property type="match status" value="1"/>
</dbReference>